<dbReference type="GO" id="GO:0005524">
    <property type="term" value="F:ATP binding"/>
    <property type="evidence" value="ECO:0007669"/>
    <property type="project" value="UniProtKB-KW"/>
</dbReference>
<dbReference type="Gene3D" id="3.40.50.10330">
    <property type="entry name" value="Probable inorganic polyphosphate/atp-NAD kinase, domain 1"/>
    <property type="match status" value="1"/>
</dbReference>
<dbReference type="OrthoDB" id="9786026at2"/>
<evidence type="ECO:0000256" key="2">
    <source>
        <dbReference type="ARBA" id="ARBA00022516"/>
    </source>
</evidence>
<evidence type="ECO:0000256" key="4">
    <source>
        <dbReference type="ARBA" id="ARBA00022723"/>
    </source>
</evidence>
<dbReference type="InterPro" id="IPR017438">
    <property type="entry name" value="ATP-NAD_kinase_N"/>
</dbReference>
<dbReference type="PANTHER" id="PTHR12358:SF106">
    <property type="entry name" value="LIPID KINASE YEGS"/>
    <property type="match status" value="1"/>
</dbReference>
<sequence length="299" mass="32534">MIKKTTFIINPAADKGRAALKMVDVERAVAGALHASVYRSDYSGHTSVIAGKALFDSRAVVACGGDGTAHEIANVLAYTDVRLGILPSGSANDFMKSFDHRFACDYPVEAYLDADSVPVDLGRVNGEGEFQRYFLNSFGLGLTGRIAGKVRNTKWLKGELVYLNALLGVLSGYTPPKMHIKLITPESTIEISEPIFAFSIGNGRIEGGKFHIAPEAELNDGLLDVCILKSVPKVQFIAYALKYTRGTQIFDSQVIYSKVRAVELELFEPETMHMDGEVFEDVCGKISIENAPSCLNVLC</sequence>
<keyword evidence="9" id="KW-0443">Lipid metabolism</keyword>
<dbReference type="GO" id="GO:0005886">
    <property type="term" value="C:plasma membrane"/>
    <property type="evidence" value="ECO:0007669"/>
    <property type="project" value="TreeGrafter"/>
</dbReference>
<dbReference type="InterPro" id="IPR050187">
    <property type="entry name" value="Lipid_Phosphate_FormReg"/>
</dbReference>
<keyword evidence="3" id="KW-0808">Transferase</keyword>
<accession>B3EMM1</accession>
<reference evidence="13" key="1">
    <citation type="submission" date="2008-06" db="EMBL/GenBank/DDBJ databases">
        <title>Complete sequence of Chlorobium phaeobacteroides BS1.</title>
        <authorList>
            <consortium name="US DOE Joint Genome Institute"/>
            <person name="Lucas S."/>
            <person name="Copeland A."/>
            <person name="Lapidus A."/>
            <person name="Glavina del Rio T."/>
            <person name="Dalin E."/>
            <person name="Tice H."/>
            <person name="Bruce D."/>
            <person name="Goodwin L."/>
            <person name="Pitluck S."/>
            <person name="Schmutz J."/>
            <person name="Larimer F."/>
            <person name="Land M."/>
            <person name="Hauser L."/>
            <person name="Kyrpides N."/>
            <person name="Ovchinnikova G."/>
            <person name="Li T."/>
            <person name="Liu Z."/>
            <person name="Zhao F."/>
            <person name="Overmann J."/>
            <person name="Bryant D.A."/>
            <person name="Richardson P."/>
        </authorList>
    </citation>
    <scope>NUCLEOTIDE SEQUENCE [LARGE SCALE GENOMIC DNA]</scope>
    <source>
        <strain evidence="13">BS1</strain>
    </source>
</reference>
<dbReference type="GO" id="GO:0008654">
    <property type="term" value="P:phospholipid biosynthetic process"/>
    <property type="evidence" value="ECO:0007669"/>
    <property type="project" value="UniProtKB-KW"/>
</dbReference>
<dbReference type="AlphaFoldDB" id="B3EMM1"/>
<evidence type="ECO:0000256" key="7">
    <source>
        <dbReference type="ARBA" id="ARBA00022840"/>
    </source>
</evidence>
<dbReference type="InterPro" id="IPR016064">
    <property type="entry name" value="NAD/diacylglycerol_kinase_sf"/>
</dbReference>
<proteinExistence type="predicted"/>
<dbReference type="STRING" id="331678.Cphamn1_2050"/>
<comment type="cofactor">
    <cofactor evidence="1">
        <name>Mg(2+)</name>
        <dbReference type="ChEBI" id="CHEBI:18420"/>
    </cofactor>
</comment>
<dbReference type="PANTHER" id="PTHR12358">
    <property type="entry name" value="SPHINGOSINE KINASE"/>
    <property type="match status" value="1"/>
</dbReference>
<keyword evidence="5" id="KW-0547">Nucleotide-binding</keyword>
<dbReference type="SMART" id="SM00046">
    <property type="entry name" value="DAGKc"/>
    <property type="match status" value="1"/>
</dbReference>
<protein>
    <submittedName>
        <fullName evidence="13">Diacylglycerol kinase catalytic region</fullName>
    </submittedName>
</protein>
<evidence type="ECO:0000256" key="10">
    <source>
        <dbReference type="ARBA" id="ARBA00023209"/>
    </source>
</evidence>
<keyword evidence="10" id="KW-0594">Phospholipid biosynthesis</keyword>
<evidence type="ECO:0000256" key="5">
    <source>
        <dbReference type="ARBA" id="ARBA00022741"/>
    </source>
</evidence>
<evidence type="ECO:0000256" key="6">
    <source>
        <dbReference type="ARBA" id="ARBA00022777"/>
    </source>
</evidence>
<dbReference type="InterPro" id="IPR005218">
    <property type="entry name" value="Diacylglycerol/lipid_kinase"/>
</dbReference>
<evidence type="ECO:0000256" key="3">
    <source>
        <dbReference type="ARBA" id="ARBA00022679"/>
    </source>
</evidence>
<evidence type="ECO:0000256" key="9">
    <source>
        <dbReference type="ARBA" id="ARBA00023098"/>
    </source>
</evidence>
<dbReference type="EMBL" id="CP001101">
    <property type="protein sequence ID" value="ACE04960.1"/>
    <property type="molecule type" value="Genomic_DNA"/>
</dbReference>
<keyword evidence="7" id="KW-0067">ATP-binding</keyword>
<evidence type="ECO:0000313" key="13">
    <source>
        <dbReference type="EMBL" id="ACE04960.1"/>
    </source>
</evidence>
<dbReference type="InterPro" id="IPR045540">
    <property type="entry name" value="YegS/DAGK_C"/>
</dbReference>
<dbReference type="PROSITE" id="PS50146">
    <property type="entry name" value="DAGK"/>
    <property type="match status" value="1"/>
</dbReference>
<evidence type="ECO:0000256" key="11">
    <source>
        <dbReference type="ARBA" id="ARBA00023264"/>
    </source>
</evidence>
<dbReference type="HOGENOM" id="CLU_045532_1_0_10"/>
<evidence type="ECO:0000259" key="12">
    <source>
        <dbReference type="PROSITE" id="PS50146"/>
    </source>
</evidence>
<evidence type="ECO:0000256" key="1">
    <source>
        <dbReference type="ARBA" id="ARBA00001946"/>
    </source>
</evidence>
<dbReference type="Pfam" id="PF00781">
    <property type="entry name" value="DAGK_cat"/>
    <property type="match status" value="1"/>
</dbReference>
<gene>
    <name evidence="13" type="ordered locus">Cphamn1_2050</name>
</gene>
<dbReference type="GO" id="GO:0004143">
    <property type="term" value="F:ATP-dependent diacylglycerol kinase activity"/>
    <property type="evidence" value="ECO:0007669"/>
    <property type="project" value="TreeGrafter"/>
</dbReference>
<dbReference type="eggNOG" id="COG1597">
    <property type="taxonomic scope" value="Bacteria"/>
</dbReference>
<dbReference type="Pfam" id="PF19279">
    <property type="entry name" value="YegS_C"/>
    <property type="match status" value="1"/>
</dbReference>
<evidence type="ECO:0000256" key="8">
    <source>
        <dbReference type="ARBA" id="ARBA00022842"/>
    </source>
</evidence>
<keyword evidence="6 13" id="KW-0418">Kinase</keyword>
<keyword evidence="8" id="KW-0460">Magnesium</keyword>
<organism evidence="13">
    <name type="scientific">Chlorobium phaeobacteroides (strain BS1)</name>
    <dbReference type="NCBI Taxonomy" id="331678"/>
    <lineage>
        <taxon>Bacteria</taxon>
        <taxon>Pseudomonadati</taxon>
        <taxon>Chlorobiota</taxon>
        <taxon>Chlorobiia</taxon>
        <taxon>Chlorobiales</taxon>
        <taxon>Chlorobiaceae</taxon>
        <taxon>Chlorobium/Pelodictyon group</taxon>
        <taxon>Chlorobium</taxon>
    </lineage>
</organism>
<keyword evidence="4" id="KW-0479">Metal-binding</keyword>
<dbReference type="KEGG" id="cpb:Cphamn1_2050"/>
<keyword evidence="2" id="KW-0444">Lipid biosynthesis</keyword>
<dbReference type="NCBIfam" id="TIGR00147">
    <property type="entry name" value="YegS/Rv2252/BmrU family lipid kinase"/>
    <property type="match status" value="1"/>
</dbReference>
<keyword evidence="11" id="KW-1208">Phospholipid metabolism</keyword>
<dbReference type="InterPro" id="IPR001206">
    <property type="entry name" value="Diacylglycerol_kinase_cat_dom"/>
</dbReference>
<feature type="domain" description="DAGKc" evidence="12">
    <location>
        <begin position="1"/>
        <end position="128"/>
    </location>
</feature>
<name>B3EMM1_CHLPB</name>
<dbReference type="Gene3D" id="2.60.200.40">
    <property type="match status" value="1"/>
</dbReference>
<dbReference type="GO" id="GO:0046872">
    <property type="term" value="F:metal ion binding"/>
    <property type="evidence" value="ECO:0007669"/>
    <property type="project" value="UniProtKB-KW"/>
</dbReference>
<dbReference type="SUPFAM" id="SSF111331">
    <property type="entry name" value="NAD kinase/diacylglycerol kinase-like"/>
    <property type="match status" value="1"/>
</dbReference>